<keyword evidence="19" id="KW-1185">Reference proteome</keyword>
<sequence>MQPSLTGVAPILSVENLTTSFRVNNEWKSVVRNVSFDVAPRETVAIVGESGSGKSVTSLSIMRLLPKATSKIEGKVTLGGKELLSLPEEQMRRVRGNDISMIFQEPMTSLNPIFPIGRQISEALMVHRDISKAEAKAEVIRLLEKVRIPNAKNRFDEYPHQFSGGMRQRVMIAMALATKPKLLIADEPTTALDVTIQGQILDLIKVLQEEEGMSVLFITHDMGVVAEVADRTIVMFRGEQVETGATDDIFHRGQHPYTRALLSAVPKLGSMGTRKLPLRFPIVDTTTGEQIVMADVADTVAKGKTPILDVKDLTTRFDIRSGLFSRKSGAVHAVEKVSFQLFAGETLSLVGESGCGKSTTGRSITRLVEPTEGKVTLDGYEVMQLDRSALRTMRRSIQMIFQDPFASLNPRMSVGSAVMEPFVEHNLGTKQQAREKAADLMAKVGLSPDMMRRFPHEFSGGQRQRVAIARALMLDPKVIVADEAVSALDVSIKAQVCNLLLDLQQNLKLAFLFISHDMAVVERVSHRVAVMYLGEIVEIGPRAAVFENPQHPYTQKLIAAVPVPDPSRRSIKRNMSTDEIKSPIRPVDYVAPIRQYREVSEGHLVQVA</sequence>
<dbReference type="Pfam" id="PF08352">
    <property type="entry name" value="oligo_HPY"/>
    <property type="match status" value="2"/>
</dbReference>
<keyword evidence="5" id="KW-0997">Cell inner membrane</keyword>
<feature type="domain" description="ABC transporter" evidence="17">
    <location>
        <begin position="308"/>
        <end position="558"/>
    </location>
</feature>
<dbReference type="SUPFAM" id="SSF52540">
    <property type="entry name" value="P-loop containing nucleoside triphosphate hydrolases"/>
    <property type="match status" value="2"/>
</dbReference>
<dbReference type="InterPro" id="IPR050319">
    <property type="entry name" value="ABC_transp_ATP-bind"/>
</dbReference>
<keyword evidence="8" id="KW-0378">Hydrolase</keyword>
<evidence type="ECO:0000256" key="13">
    <source>
        <dbReference type="ARBA" id="ARBA00038416"/>
    </source>
</evidence>
<evidence type="ECO:0000256" key="5">
    <source>
        <dbReference type="ARBA" id="ARBA00022519"/>
    </source>
</evidence>
<keyword evidence="4" id="KW-1003">Cell membrane</keyword>
<dbReference type="RefSeq" id="WP_306831210.1">
    <property type="nucleotide sequence ID" value="NZ_JAUSRF010000002.1"/>
</dbReference>
<dbReference type="Proteomes" id="UP001241472">
    <property type="component" value="Unassembled WGS sequence"/>
</dbReference>
<dbReference type="CDD" id="cd03257">
    <property type="entry name" value="ABC_NikE_OppD_transporters"/>
    <property type="match status" value="2"/>
</dbReference>
<evidence type="ECO:0000259" key="17">
    <source>
        <dbReference type="PROSITE" id="PS50893"/>
    </source>
</evidence>
<dbReference type="PANTHER" id="PTHR43776:SF15">
    <property type="entry name" value="GLUTATHIONE IMPORT ATP-BINDING PROTEIN GSIA"/>
    <property type="match status" value="1"/>
</dbReference>
<dbReference type="InterPro" id="IPR003439">
    <property type="entry name" value="ABC_transporter-like_ATP-bd"/>
</dbReference>
<evidence type="ECO:0000256" key="16">
    <source>
        <dbReference type="ARBA" id="ARBA00047640"/>
    </source>
</evidence>
<dbReference type="SMART" id="SM00382">
    <property type="entry name" value="AAA"/>
    <property type="match status" value="2"/>
</dbReference>
<evidence type="ECO:0000256" key="14">
    <source>
        <dbReference type="ARBA" id="ARBA00039050"/>
    </source>
</evidence>
<keyword evidence="10" id="KW-1278">Translocase</keyword>
<comment type="catalytic activity">
    <reaction evidence="16">
        <text>glutathione(out) + ATP + H2O = glutathione(in) + ADP + phosphate + H(+)</text>
        <dbReference type="Rhea" id="RHEA:29791"/>
        <dbReference type="ChEBI" id="CHEBI:15377"/>
        <dbReference type="ChEBI" id="CHEBI:15378"/>
        <dbReference type="ChEBI" id="CHEBI:30616"/>
        <dbReference type="ChEBI" id="CHEBI:43474"/>
        <dbReference type="ChEBI" id="CHEBI:57925"/>
        <dbReference type="ChEBI" id="CHEBI:456216"/>
        <dbReference type="EC" id="7.4.2.10"/>
    </reaction>
</comment>
<keyword evidence="6" id="KW-0677">Repeat</keyword>
<keyword evidence="11" id="KW-0472">Membrane</keyword>
<feature type="domain" description="ABC transporter" evidence="17">
    <location>
        <begin position="12"/>
        <end position="262"/>
    </location>
</feature>
<evidence type="ECO:0000256" key="12">
    <source>
        <dbReference type="ARBA" id="ARBA00037530"/>
    </source>
</evidence>
<reference evidence="18 19" key="1">
    <citation type="submission" date="2023-07" db="EMBL/GenBank/DDBJ databases">
        <title>Sorghum-associated microbial communities from plants grown in Nebraska, USA.</title>
        <authorList>
            <person name="Schachtman D."/>
        </authorList>
    </citation>
    <scope>NUCLEOTIDE SEQUENCE [LARGE SCALE GENOMIC DNA]</scope>
    <source>
        <strain evidence="18 19">DS1307</strain>
    </source>
</reference>
<dbReference type="EC" id="7.4.2.10" evidence="14"/>
<evidence type="ECO:0000256" key="2">
    <source>
        <dbReference type="ARBA" id="ARBA00011469"/>
    </source>
</evidence>
<evidence type="ECO:0000256" key="10">
    <source>
        <dbReference type="ARBA" id="ARBA00022967"/>
    </source>
</evidence>
<organism evidence="18 19">
    <name type="scientific">Neorhizobium huautlense</name>
    <dbReference type="NCBI Taxonomy" id="67774"/>
    <lineage>
        <taxon>Bacteria</taxon>
        <taxon>Pseudomonadati</taxon>
        <taxon>Pseudomonadota</taxon>
        <taxon>Alphaproteobacteria</taxon>
        <taxon>Hyphomicrobiales</taxon>
        <taxon>Rhizobiaceae</taxon>
        <taxon>Rhizobium/Agrobacterium group</taxon>
        <taxon>Neorhizobium</taxon>
    </lineage>
</organism>
<protein>
    <recommendedName>
        <fullName evidence="15">Glutathione import ATP-binding protein GsiA</fullName>
        <ecNumber evidence="14">7.4.2.10</ecNumber>
    </recommendedName>
</protein>
<dbReference type="InterPro" id="IPR013563">
    <property type="entry name" value="Oligopep_ABC_C"/>
</dbReference>
<comment type="similarity">
    <text evidence="13">Belongs to the ABC transporter superfamily. Glutathione importer (TC 3.A.1.5.11) family.</text>
</comment>
<gene>
    <name evidence="18" type="ORF">J2T09_000745</name>
</gene>
<evidence type="ECO:0000313" key="19">
    <source>
        <dbReference type="Proteomes" id="UP001241472"/>
    </source>
</evidence>
<comment type="function">
    <text evidence="12">Part of the ABC transporter complex GsiABCD involved in glutathione import. Responsible for energy coupling to the transport system.</text>
</comment>
<evidence type="ECO:0000256" key="11">
    <source>
        <dbReference type="ARBA" id="ARBA00023136"/>
    </source>
</evidence>
<keyword evidence="9 18" id="KW-0067">ATP-binding</keyword>
<dbReference type="PROSITE" id="PS00211">
    <property type="entry name" value="ABC_TRANSPORTER_1"/>
    <property type="match status" value="2"/>
</dbReference>
<dbReference type="PANTHER" id="PTHR43776">
    <property type="entry name" value="TRANSPORT ATP-BINDING PROTEIN"/>
    <property type="match status" value="1"/>
</dbReference>
<evidence type="ECO:0000256" key="9">
    <source>
        <dbReference type="ARBA" id="ARBA00022840"/>
    </source>
</evidence>
<evidence type="ECO:0000256" key="6">
    <source>
        <dbReference type="ARBA" id="ARBA00022737"/>
    </source>
</evidence>
<comment type="caution">
    <text evidence="18">The sequence shown here is derived from an EMBL/GenBank/DDBJ whole genome shotgun (WGS) entry which is preliminary data.</text>
</comment>
<dbReference type="NCBIfam" id="NF007739">
    <property type="entry name" value="PRK10419.1"/>
    <property type="match status" value="2"/>
</dbReference>
<keyword evidence="7" id="KW-0547">Nucleotide-binding</keyword>
<evidence type="ECO:0000256" key="8">
    <source>
        <dbReference type="ARBA" id="ARBA00022801"/>
    </source>
</evidence>
<dbReference type="InterPro" id="IPR017871">
    <property type="entry name" value="ABC_transporter-like_CS"/>
</dbReference>
<comment type="subunit">
    <text evidence="2">The complex is composed of two ATP-binding proteins (GsiA), two transmembrane proteins (GsiC and GsiD) and a solute-binding protein (GsiB).</text>
</comment>
<evidence type="ECO:0000256" key="7">
    <source>
        <dbReference type="ARBA" id="ARBA00022741"/>
    </source>
</evidence>
<comment type="subcellular location">
    <subcellularLocation>
        <location evidence="1">Cell inner membrane</location>
        <topology evidence="1">Peripheral membrane protein</topology>
    </subcellularLocation>
</comment>
<dbReference type="GO" id="GO:0005524">
    <property type="term" value="F:ATP binding"/>
    <property type="evidence" value="ECO:0007669"/>
    <property type="project" value="UniProtKB-KW"/>
</dbReference>
<proteinExistence type="inferred from homology"/>
<evidence type="ECO:0000256" key="3">
    <source>
        <dbReference type="ARBA" id="ARBA00022448"/>
    </source>
</evidence>
<evidence type="ECO:0000256" key="4">
    <source>
        <dbReference type="ARBA" id="ARBA00022475"/>
    </source>
</evidence>
<dbReference type="Pfam" id="PF00005">
    <property type="entry name" value="ABC_tran"/>
    <property type="match status" value="2"/>
</dbReference>
<accession>A0ABT9PNG7</accession>
<keyword evidence="3" id="KW-0813">Transport</keyword>
<evidence type="ECO:0000256" key="1">
    <source>
        <dbReference type="ARBA" id="ARBA00004417"/>
    </source>
</evidence>
<name>A0ABT9PNG7_9HYPH</name>
<dbReference type="InterPro" id="IPR003593">
    <property type="entry name" value="AAA+_ATPase"/>
</dbReference>
<dbReference type="PROSITE" id="PS50893">
    <property type="entry name" value="ABC_TRANSPORTER_2"/>
    <property type="match status" value="2"/>
</dbReference>
<dbReference type="EMBL" id="JAUSRF010000002">
    <property type="protein sequence ID" value="MDP9836003.1"/>
    <property type="molecule type" value="Genomic_DNA"/>
</dbReference>
<dbReference type="InterPro" id="IPR027417">
    <property type="entry name" value="P-loop_NTPase"/>
</dbReference>
<evidence type="ECO:0000313" key="18">
    <source>
        <dbReference type="EMBL" id="MDP9836003.1"/>
    </source>
</evidence>
<dbReference type="NCBIfam" id="NF008453">
    <property type="entry name" value="PRK11308.1"/>
    <property type="match status" value="2"/>
</dbReference>
<evidence type="ECO:0000256" key="15">
    <source>
        <dbReference type="ARBA" id="ARBA00041187"/>
    </source>
</evidence>
<dbReference type="Gene3D" id="3.40.50.300">
    <property type="entry name" value="P-loop containing nucleotide triphosphate hydrolases"/>
    <property type="match status" value="2"/>
</dbReference>